<reference evidence="1 2" key="1">
    <citation type="journal article" date="2018" name="Evol. Lett.">
        <title>Horizontal gene cluster transfer increased hallucinogenic mushroom diversity.</title>
        <authorList>
            <person name="Reynolds H.T."/>
            <person name="Vijayakumar V."/>
            <person name="Gluck-Thaler E."/>
            <person name="Korotkin H.B."/>
            <person name="Matheny P.B."/>
            <person name="Slot J.C."/>
        </authorList>
    </citation>
    <scope>NUCLEOTIDE SEQUENCE [LARGE SCALE GENOMIC DNA]</scope>
    <source>
        <strain evidence="1 2">2629</strain>
    </source>
</reference>
<accession>A0A409W091</accession>
<name>A0A409W091_9AGAR</name>
<dbReference type="EMBL" id="NHTK01005893">
    <property type="protein sequence ID" value="PPQ71937.1"/>
    <property type="molecule type" value="Genomic_DNA"/>
</dbReference>
<dbReference type="OrthoDB" id="10680745at2759"/>
<dbReference type="InParanoid" id="A0A409W091"/>
<evidence type="ECO:0000313" key="2">
    <source>
        <dbReference type="Proteomes" id="UP000284842"/>
    </source>
</evidence>
<keyword evidence="2" id="KW-1185">Reference proteome</keyword>
<dbReference type="AlphaFoldDB" id="A0A409W091"/>
<gene>
    <name evidence="1" type="ORF">CVT24_007911</name>
</gene>
<dbReference type="Proteomes" id="UP000284842">
    <property type="component" value="Unassembled WGS sequence"/>
</dbReference>
<comment type="caution">
    <text evidence="1">The sequence shown here is derived from an EMBL/GenBank/DDBJ whole genome shotgun (WGS) entry which is preliminary data.</text>
</comment>
<sequence length="430" mass="46886">MATSAPPEVWNLIISHLKCPSELSTTLTKTLLSLSLTSPSLAPIAQSHLFASLSYSPSRQRSAHKAIYSAIQAKPWLIECVKDIVIYFPTPWKSEDSVFDDEGTCGIFELLATSSSVNLVSLTLSTAFSACTFSSLLRSPTSTSHKVLHSIQKLLELGCIRGLRMEKIKEFDLGFIVGPTGRLRRLTLEECYFTGCPDDDEDNDQSSNRSPVAPYRFEWMTGLEYLELSTLNLAQILDYLRKSQTSPFGDNADLSTSVDVTASSSSSSSSSSSPSVMPTKILMPPPLSLSCLTHLSLAIDPSLGPFAFSSLVSLITRNLTPVLQTLTIQVEVLIFYILPWATLDRLLFPLSSNTIDGANSNEMPLPLPSLTLLELIVLPSTSSAGWSIDIDTPTLPLVFKFPCLEERGVRVVWLAPAMDGKPGLEVISNC</sequence>
<organism evidence="1 2">
    <name type="scientific">Panaeolus cyanescens</name>
    <dbReference type="NCBI Taxonomy" id="181874"/>
    <lineage>
        <taxon>Eukaryota</taxon>
        <taxon>Fungi</taxon>
        <taxon>Dikarya</taxon>
        <taxon>Basidiomycota</taxon>
        <taxon>Agaricomycotina</taxon>
        <taxon>Agaricomycetes</taxon>
        <taxon>Agaricomycetidae</taxon>
        <taxon>Agaricales</taxon>
        <taxon>Agaricineae</taxon>
        <taxon>Galeropsidaceae</taxon>
        <taxon>Panaeolus</taxon>
    </lineage>
</organism>
<evidence type="ECO:0000313" key="1">
    <source>
        <dbReference type="EMBL" id="PPQ71937.1"/>
    </source>
</evidence>
<protein>
    <submittedName>
        <fullName evidence="1">Uncharacterized protein</fullName>
    </submittedName>
</protein>
<proteinExistence type="predicted"/>